<evidence type="ECO:0000259" key="1">
    <source>
        <dbReference type="Pfam" id="PF01878"/>
    </source>
</evidence>
<keyword evidence="3" id="KW-1185">Reference proteome</keyword>
<proteinExistence type="predicted"/>
<dbReference type="EMBL" id="FYEW01000002">
    <property type="protein sequence ID" value="SNC75140.1"/>
    <property type="molecule type" value="Genomic_DNA"/>
</dbReference>
<dbReference type="InterPro" id="IPR052181">
    <property type="entry name" value="5hmC_binding"/>
</dbReference>
<gene>
    <name evidence="2" type="ORF">SAMN06265337_2724</name>
</gene>
<dbReference type="InterPro" id="IPR002740">
    <property type="entry name" value="EVE_domain"/>
</dbReference>
<dbReference type="PANTHER" id="PTHR14087">
    <property type="entry name" value="THYMOCYTE NUCLEAR PROTEIN 1"/>
    <property type="match status" value="1"/>
</dbReference>
<dbReference type="Proteomes" id="UP000198131">
    <property type="component" value="Unassembled WGS sequence"/>
</dbReference>
<sequence length="135" mass="14877">MNHWLVKSEPAAYSWADFIRDGGTAWTGVRNYQARNFLQQMQPGDLVLYYHSVSDKQVVGVAQVAAAAAPDATAEAGSGWVAVHLKPHEPLARPVSLAQIKQDQRLNQIGLLRQSRLSVMPLRAEEFDVILELGA</sequence>
<dbReference type="Gene3D" id="3.10.590.10">
    <property type="entry name" value="ph1033 like domains"/>
    <property type="match status" value="1"/>
</dbReference>
<reference evidence="3" key="1">
    <citation type="submission" date="2017-06" db="EMBL/GenBank/DDBJ databases">
        <authorList>
            <person name="Varghese N."/>
            <person name="Submissions S."/>
        </authorList>
    </citation>
    <scope>NUCLEOTIDE SEQUENCE [LARGE SCALE GENOMIC DNA]</scope>
    <source>
        <strain evidence="3">DSM 11116</strain>
    </source>
</reference>
<evidence type="ECO:0000313" key="2">
    <source>
        <dbReference type="EMBL" id="SNC75140.1"/>
    </source>
</evidence>
<dbReference type="AlphaFoldDB" id="A0A212UAG4"/>
<dbReference type="InterPro" id="IPR015947">
    <property type="entry name" value="PUA-like_sf"/>
</dbReference>
<dbReference type="Pfam" id="PF01878">
    <property type="entry name" value="EVE"/>
    <property type="match status" value="1"/>
</dbReference>
<accession>A0A212UAG4</accession>
<dbReference type="OrthoDB" id="9791347at2"/>
<name>A0A212UAG4_9BACT</name>
<feature type="domain" description="EVE" evidence="1">
    <location>
        <begin position="2"/>
        <end position="133"/>
    </location>
</feature>
<organism evidence="2 3">
    <name type="scientific">Hymenobacter gelipurpurascens</name>
    <dbReference type="NCBI Taxonomy" id="89968"/>
    <lineage>
        <taxon>Bacteria</taxon>
        <taxon>Pseudomonadati</taxon>
        <taxon>Bacteroidota</taxon>
        <taxon>Cytophagia</taxon>
        <taxon>Cytophagales</taxon>
        <taxon>Hymenobacteraceae</taxon>
        <taxon>Hymenobacter</taxon>
    </lineage>
</organism>
<evidence type="ECO:0000313" key="3">
    <source>
        <dbReference type="Proteomes" id="UP000198131"/>
    </source>
</evidence>
<dbReference type="RefSeq" id="WP_088844059.1">
    <property type="nucleotide sequence ID" value="NZ_FYEW01000002.1"/>
</dbReference>
<dbReference type="PANTHER" id="PTHR14087:SF7">
    <property type="entry name" value="THYMOCYTE NUCLEAR PROTEIN 1"/>
    <property type="match status" value="1"/>
</dbReference>
<protein>
    <submittedName>
        <fullName evidence="2">Predicted RNA-binding protein, contains PUA-like domain</fullName>
    </submittedName>
</protein>
<dbReference type="SUPFAM" id="SSF88697">
    <property type="entry name" value="PUA domain-like"/>
    <property type="match status" value="1"/>
</dbReference>